<keyword evidence="2" id="KW-1185">Reference proteome</keyword>
<dbReference type="OrthoDB" id="999476at2759"/>
<organism evidence="1 2">
    <name type="scientific">Carnegiea gigantea</name>
    <dbReference type="NCBI Taxonomy" id="171969"/>
    <lineage>
        <taxon>Eukaryota</taxon>
        <taxon>Viridiplantae</taxon>
        <taxon>Streptophyta</taxon>
        <taxon>Embryophyta</taxon>
        <taxon>Tracheophyta</taxon>
        <taxon>Spermatophyta</taxon>
        <taxon>Magnoliopsida</taxon>
        <taxon>eudicotyledons</taxon>
        <taxon>Gunneridae</taxon>
        <taxon>Pentapetalae</taxon>
        <taxon>Caryophyllales</taxon>
        <taxon>Cactineae</taxon>
        <taxon>Cactaceae</taxon>
        <taxon>Cactoideae</taxon>
        <taxon>Echinocereeae</taxon>
        <taxon>Carnegiea</taxon>
    </lineage>
</organism>
<sequence length="162" mass="18775">MHSDGFNLNGPLLEGVMYMLQLELGKINVRPGYDASSIGIDANVQGRIVHNYFQLVTNGAFTCSDHTFVHLNIEPAHQPRRGTNFKYQRLNTKKHILLLRKIEKWGFEELLCIESQVLDKTTYGNFKHKLERNADILFYIEEKLVQSPNSARLNNCHYRLIE</sequence>
<evidence type="ECO:0000313" key="1">
    <source>
        <dbReference type="EMBL" id="KAJ8441187.1"/>
    </source>
</evidence>
<evidence type="ECO:0000313" key="2">
    <source>
        <dbReference type="Proteomes" id="UP001153076"/>
    </source>
</evidence>
<protein>
    <submittedName>
        <fullName evidence="1">Uncharacterized protein</fullName>
    </submittedName>
</protein>
<dbReference type="Proteomes" id="UP001153076">
    <property type="component" value="Unassembled WGS sequence"/>
</dbReference>
<accession>A0A9Q1KDC4</accession>
<gene>
    <name evidence="1" type="ORF">Cgig2_024916</name>
</gene>
<name>A0A9Q1KDC4_9CARY</name>
<reference evidence="1" key="1">
    <citation type="submission" date="2022-04" db="EMBL/GenBank/DDBJ databases">
        <title>Carnegiea gigantea Genome sequencing and assembly v2.</title>
        <authorList>
            <person name="Copetti D."/>
            <person name="Sanderson M.J."/>
            <person name="Burquez A."/>
            <person name="Wojciechowski M.F."/>
        </authorList>
    </citation>
    <scope>NUCLEOTIDE SEQUENCE</scope>
    <source>
        <strain evidence="1">SGP5-SGP5p</strain>
        <tissue evidence="1">Aerial part</tissue>
    </source>
</reference>
<proteinExistence type="predicted"/>
<dbReference type="EMBL" id="JAKOGI010000174">
    <property type="protein sequence ID" value="KAJ8441187.1"/>
    <property type="molecule type" value="Genomic_DNA"/>
</dbReference>
<dbReference type="AlphaFoldDB" id="A0A9Q1KDC4"/>
<comment type="caution">
    <text evidence="1">The sequence shown here is derived from an EMBL/GenBank/DDBJ whole genome shotgun (WGS) entry which is preliminary data.</text>
</comment>